<dbReference type="AlphaFoldDB" id="A0A6J6H4D5"/>
<keyword evidence="2" id="KW-0902">Two-component regulatory system</keyword>
<dbReference type="EMBL" id="CAEZUS010000054">
    <property type="protein sequence ID" value="CAB4607283.1"/>
    <property type="molecule type" value="Genomic_DNA"/>
</dbReference>
<dbReference type="InterPro" id="IPR039420">
    <property type="entry name" value="WalR-like"/>
</dbReference>
<feature type="domain" description="OmpR/PhoB-type" evidence="7">
    <location>
        <begin position="130"/>
        <end position="227"/>
    </location>
</feature>
<feature type="domain" description="Response regulatory" evidence="6">
    <location>
        <begin position="6"/>
        <end position="120"/>
    </location>
</feature>
<keyword evidence="1" id="KW-0597">Phosphoprotein</keyword>
<dbReference type="PANTHER" id="PTHR48111:SF1">
    <property type="entry name" value="TWO-COMPONENT RESPONSE REGULATOR ORR33"/>
    <property type="match status" value="1"/>
</dbReference>
<dbReference type="GO" id="GO:0000976">
    <property type="term" value="F:transcription cis-regulatory region binding"/>
    <property type="evidence" value="ECO:0007669"/>
    <property type="project" value="TreeGrafter"/>
</dbReference>
<dbReference type="SMART" id="SM00862">
    <property type="entry name" value="Trans_reg_C"/>
    <property type="match status" value="1"/>
</dbReference>
<dbReference type="Pfam" id="PF00486">
    <property type="entry name" value="Trans_reg_C"/>
    <property type="match status" value="1"/>
</dbReference>
<dbReference type="CDD" id="cd00383">
    <property type="entry name" value="trans_reg_C"/>
    <property type="match status" value="1"/>
</dbReference>
<keyword evidence="5" id="KW-0804">Transcription</keyword>
<accession>A0A6J6H4D5</accession>
<dbReference type="Pfam" id="PF00072">
    <property type="entry name" value="Response_reg"/>
    <property type="match status" value="1"/>
</dbReference>
<dbReference type="InterPro" id="IPR001789">
    <property type="entry name" value="Sig_transdc_resp-reg_receiver"/>
</dbReference>
<gene>
    <name evidence="8" type="ORF">UFOPK1852_00476</name>
</gene>
<evidence type="ECO:0000259" key="6">
    <source>
        <dbReference type="PROSITE" id="PS50110"/>
    </source>
</evidence>
<dbReference type="GO" id="GO:0006355">
    <property type="term" value="P:regulation of DNA-templated transcription"/>
    <property type="evidence" value="ECO:0007669"/>
    <property type="project" value="InterPro"/>
</dbReference>
<keyword evidence="4" id="KW-0238">DNA-binding</keyword>
<dbReference type="PROSITE" id="PS51755">
    <property type="entry name" value="OMPR_PHOB"/>
    <property type="match status" value="1"/>
</dbReference>
<dbReference type="GO" id="GO:0005829">
    <property type="term" value="C:cytosol"/>
    <property type="evidence" value="ECO:0007669"/>
    <property type="project" value="TreeGrafter"/>
</dbReference>
<evidence type="ECO:0000256" key="3">
    <source>
        <dbReference type="ARBA" id="ARBA00023015"/>
    </source>
</evidence>
<evidence type="ECO:0000256" key="1">
    <source>
        <dbReference type="ARBA" id="ARBA00022553"/>
    </source>
</evidence>
<reference evidence="8" key="1">
    <citation type="submission" date="2020-05" db="EMBL/GenBank/DDBJ databases">
        <authorList>
            <person name="Chiriac C."/>
            <person name="Salcher M."/>
            <person name="Ghai R."/>
            <person name="Kavagutti S V."/>
        </authorList>
    </citation>
    <scope>NUCLEOTIDE SEQUENCE</scope>
</reference>
<dbReference type="InterPro" id="IPR001867">
    <property type="entry name" value="OmpR/PhoB-type_DNA-bd"/>
</dbReference>
<dbReference type="GO" id="GO:0032993">
    <property type="term" value="C:protein-DNA complex"/>
    <property type="evidence" value="ECO:0007669"/>
    <property type="project" value="TreeGrafter"/>
</dbReference>
<dbReference type="FunFam" id="3.40.50.2300:FF:000001">
    <property type="entry name" value="DNA-binding response regulator PhoB"/>
    <property type="match status" value="1"/>
</dbReference>
<dbReference type="PANTHER" id="PTHR48111">
    <property type="entry name" value="REGULATOR OF RPOS"/>
    <property type="match status" value="1"/>
</dbReference>
<evidence type="ECO:0000259" key="7">
    <source>
        <dbReference type="PROSITE" id="PS51755"/>
    </source>
</evidence>
<evidence type="ECO:0000256" key="4">
    <source>
        <dbReference type="ARBA" id="ARBA00023125"/>
    </source>
</evidence>
<evidence type="ECO:0000256" key="2">
    <source>
        <dbReference type="ARBA" id="ARBA00023012"/>
    </source>
</evidence>
<organism evidence="8">
    <name type="scientific">freshwater metagenome</name>
    <dbReference type="NCBI Taxonomy" id="449393"/>
    <lineage>
        <taxon>unclassified sequences</taxon>
        <taxon>metagenomes</taxon>
        <taxon>ecological metagenomes</taxon>
    </lineage>
</organism>
<name>A0A6J6H4D5_9ZZZZ</name>
<dbReference type="Gene3D" id="1.10.10.10">
    <property type="entry name" value="Winged helix-like DNA-binding domain superfamily/Winged helix DNA-binding domain"/>
    <property type="match status" value="1"/>
</dbReference>
<keyword evidence="3" id="KW-0805">Transcription regulation</keyword>
<dbReference type="Gene3D" id="3.40.50.2300">
    <property type="match status" value="1"/>
</dbReference>
<dbReference type="InterPro" id="IPR036388">
    <property type="entry name" value="WH-like_DNA-bd_sf"/>
</dbReference>
<dbReference type="GO" id="GO:0000156">
    <property type="term" value="F:phosphorelay response regulator activity"/>
    <property type="evidence" value="ECO:0007669"/>
    <property type="project" value="TreeGrafter"/>
</dbReference>
<sequence>MVVRPRILVIDDEPGVRELICDALSISDFSAIQANDGLEALSLLRREKFDLLILDINMPKLDGLALLEKLRSEGASTPVLMLSARSDKTDINQGLRLGADDYLTKPFSIEELVLRVKAILRRSGSDASETKVLSCGSITMDLSKYQVRFKEELVELSPTEFKLLEQLVLNRGNVVSKETLLSEVWDIDFKSSSTVVDTYISYLRKKLSVFGFEGIKTVRGIGFQIVPD</sequence>
<evidence type="ECO:0000313" key="8">
    <source>
        <dbReference type="EMBL" id="CAB4607283.1"/>
    </source>
</evidence>
<protein>
    <submittedName>
        <fullName evidence="8">Unannotated protein</fullName>
    </submittedName>
</protein>
<dbReference type="InterPro" id="IPR011006">
    <property type="entry name" value="CheY-like_superfamily"/>
</dbReference>
<dbReference type="SUPFAM" id="SSF52172">
    <property type="entry name" value="CheY-like"/>
    <property type="match status" value="1"/>
</dbReference>
<dbReference type="PROSITE" id="PS50110">
    <property type="entry name" value="RESPONSE_REGULATORY"/>
    <property type="match status" value="1"/>
</dbReference>
<dbReference type="CDD" id="cd17574">
    <property type="entry name" value="REC_OmpR"/>
    <property type="match status" value="1"/>
</dbReference>
<dbReference type="SMART" id="SM00448">
    <property type="entry name" value="REC"/>
    <property type="match status" value="1"/>
</dbReference>
<proteinExistence type="predicted"/>
<dbReference type="Gene3D" id="6.10.250.690">
    <property type="match status" value="1"/>
</dbReference>
<evidence type="ECO:0000256" key="5">
    <source>
        <dbReference type="ARBA" id="ARBA00023163"/>
    </source>
</evidence>